<dbReference type="GO" id="GO:0009279">
    <property type="term" value="C:cell outer membrane"/>
    <property type="evidence" value="ECO:0007669"/>
    <property type="project" value="UniProtKB-SubCell"/>
</dbReference>
<keyword evidence="5 12" id="KW-0732">Signal</keyword>
<keyword evidence="3" id="KW-1134">Transmembrane beta strand</keyword>
<dbReference type="Pfam" id="PF02412">
    <property type="entry name" value="TSP_3"/>
    <property type="match status" value="4"/>
</dbReference>
<dbReference type="PANTHER" id="PTHR30329:SF21">
    <property type="entry name" value="LIPOPROTEIN YIAD-RELATED"/>
    <property type="match status" value="1"/>
</dbReference>
<dbReference type="SUPFAM" id="SSF103088">
    <property type="entry name" value="OmpA-like"/>
    <property type="match status" value="1"/>
</dbReference>
<evidence type="ECO:0000313" key="15">
    <source>
        <dbReference type="Proteomes" id="UP000287701"/>
    </source>
</evidence>
<evidence type="ECO:0000256" key="2">
    <source>
        <dbReference type="ARBA" id="ARBA00022448"/>
    </source>
</evidence>
<dbReference type="AlphaFoldDB" id="A0A410JU36"/>
<evidence type="ECO:0000256" key="8">
    <source>
        <dbReference type="ARBA" id="ARBA00023136"/>
    </source>
</evidence>
<feature type="compositionally biased region" description="Basic and acidic residues" evidence="11">
    <location>
        <begin position="301"/>
        <end position="315"/>
    </location>
</feature>
<organism evidence="14 15">
    <name type="scientific">Ornithobacterium rhinotracheale</name>
    <dbReference type="NCBI Taxonomy" id="28251"/>
    <lineage>
        <taxon>Bacteria</taxon>
        <taxon>Pseudomonadati</taxon>
        <taxon>Bacteroidota</taxon>
        <taxon>Flavobacteriia</taxon>
        <taxon>Flavobacteriales</taxon>
        <taxon>Weeksellaceae</taxon>
        <taxon>Ornithobacterium</taxon>
    </lineage>
</organism>
<feature type="domain" description="OmpA-like" evidence="13">
    <location>
        <begin position="335"/>
        <end position="456"/>
    </location>
</feature>
<dbReference type="InterPro" id="IPR006664">
    <property type="entry name" value="OMP_bac"/>
</dbReference>
<keyword evidence="4" id="KW-0812">Transmembrane</keyword>
<reference evidence="14 15" key="1">
    <citation type="submission" date="2019-01" db="EMBL/GenBank/DDBJ databases">
        <title>Whole Genome of Ornithobacterium rhinotracheale FARPER-174b.</title>
        <authorList>
            <person name="Tataje-Lavanda L.A."/>
            <person name="Montalvan A."/>
            <person name="Montesinos R."/>
            <person name="Zimic M."/>
            <person name="Fernandez-Sanchez M."/>
            <person name="Fernandez-Diaz M."/>
        </authorList>
    </citation>
    <scope>NUCLEOTIDE SEQUENCE [LARGE SCALE GENOMIC DNA]</scope>
    <source>
        <strain evidence="14 15">FARPER-174b</strain>
    </source>
</reference>
<dbReference type="OrthoDB" id="9805336at2"/>
<dbReference type="GO" id="GO:0015288">
    <property type="term" value="F:porin activity"/>
    <property type="evidence" value="ECO:0007669"/>
    <property type="project" value="UniProtKB-KW"/>
</dbReference>
<dbReference type="CDD" id="cd07185">
    <property type="entry name" value="OmpA_C-like"/>
    <property type="match status" value="1"/>
</dbReference>
<dbReference type="Proteomes" id="UP000287701">
    <property type="component" value="Chromosome"/>
</dbReference>
<feature type="region of interest" description="Disordered" evidence="11">
    <location>
        <begin position="257"/>
        <end position="322"/>
    </location>
</feature>
<evidence type="ECO:0000256" key="3">
    <source>
        <dbReference type="ARBA" id="ARBA00022452"/>
    </source>
</evidence>
<dbReference type="SUPFAM" id="SSF103647">
    <property type="entry name" value="TSP type-3 repeat"/>
    <property type="match status" value="1"/>
</dbReference>
<keyword evidence="9" id="KW-0998">Cell outer membrane</keyword>
<dbReference type="PANTHER" id="PTHR30329">
    <property type="entry name" value="STATOR ELEMENT OF FLAGELLAR MOTOR COMPLEX"/>
    <property type="match status" value="1"/>
</dbReference>
<keyword evidence="2" id="KW-0813">Transport</keyword>
<feature type="chain" id="PRO_5019444492" evidence="12">
    <location>
        <begin position="23"/>
        <end position="456"/>
    </location>
</feature>
<dbReference type="InterPro" id="IPR003367">
    <property type="entry name" value="Thrombospondin_3-like_rpt"/>
</dbReference>
<evidence type="ECO:0000256" key="11">
    <source>
        <dbReference type="SAM" id="MobiDB-lite"/>
    </source>
</evidence>
<keyword evidence="7" id="KW-0626">Porin</keyword>
<evidence type="ECO:0000256" key="10">
    <source>
        <dbReference type="PROSITE-ProRule" id="PRU00473"/>
    </source>
</evidence>
<evidence type="ECO:0000313" key="14">
    <source>
        <dbReference type="EMBL" id="QAR31712.1"/>
    </source>
</evidence>
<keyword evidence="6" id="KW-0406">Ion transport</keyword>
<dbReference type="Gene3D" id="4.10.1080.10">
    <property type="entry name" value="TSP type-3 repeat"/>
    <property type="match status" value="1"/>
</dbReference>
<evidence type="ECO:0000256" key="9">
    <source>
        <dbReference type="ARBA" id="ARBA00023237"/>
    </source>
</evidence>
<dbReference type="InterPro" id="IPR050330">
    <property type="entry name" value="Bact_OuterMem_StrucFunc"/>
</dbReference>
<evidence type="ECO:0000256" key="4">
    <source>
        <dbReference type="ARBA" id="ARBA00022692"/>
    </source>
</evidence>
<protein>
    <submittedName>
        <fullName evidence="14">OmpA family protein</fullName>
    </submittedName>
</protein>
<dbReference type="InterPro" id="IPR036737">
    <property type="entry name" value="OmpA-like_sf"/>
</dbReference>
<name>A0A410JU36_ORNRH</name>
<dbReference type="GO" id="GO:0006811">
    <property type="term" value="P:monoatomic ion transport"/>
    <property type="evidence" value="ECO:0007669"/>
    <property type="project" value="UniProtKB-KW"/>
</dbReference>
<evidence type="ECO:0000256" key="7">
    <source>
        <dbReference type="ARBA" id="ARBA00023114"/>
    </source>
</evidence>
<sequence length="456" mass="49863">MKKFNLALGLAATLFVGANSYAQDASNPWGITIGAHAVDFTSAGRGVFDGFFDTDDYEIVPPLSKISVIRHLGGKFSADLTASIGEVSNKRMKVDDKLFINAGLGLRYRLLGKADKSYWFDPYLRIGATYHHYDYSGVNFTNSYKMGTGETVSGKFEGKKDYFMTQGGAGINFWFTDNFGLNIASDYNFTPGGDTSDFINFFQHTAGVTFKFGRQDRDKDGIEDSKDQCPDTPGLAQFNGCPDSDGDGIQDSLDNCPNEAGPKENNGCPWKDSDGDGLNDNVDNCPTQAGPRENNGCPWPDTDRDGFTDNVDKCPNEPGVAPDGCPVREEVIVAEKVERINVDFTVEFATNKADIRPVSNAKIDQKAQEIKELLAAYPNLKLNIDGYTDNTGRAEYNQKLSERRAASVVKALEQRGIPAGVLSARGFGQENPKCTNDTPEGRQCNRRVAVSVKSLR</sequence>
<proteinExistence type="predicted"/>
<feature type="signal peptide" evidence="12">
    <location>
        <begin position="1"/>
        <end position="22"/>
    </location>
</feature>
<dbReference type="InterPro" id="IPR028974">
    <property type="entry name" value="TSP_type-3_rpt"/>
</dbReference>
<dbReference type="Pfam" id="PF00691">
    <property type="entry name" value="OmpA"/>
    <property type="match status" value="1"/>
</dbReference>
<evidence type="ECO:0000259" key="13">
    <source>
        <dbReference type="PROSITE" id="PS51123"/>
    </source>
</evidence>
<dbReference type="EMBL" id="CP035107">
    <property type="protein sequence ID" value="QAR31712.1"/>
    <property type="molecule type" value="Genomic_DNA"/>
</dbReference>
<keyword evidence="8 10" id="KW-0472">Membrane</keyword>
<dbReference type="PRINTS" id="PR01021">
    <property type="entry name" value="OMPADOMAIN"/>
</dbReference>
<evidence type="ECO:0000256" key="12">
    <source>
        <dbReference type="SAM" id="SignalP"/>
    </source>
</evidence>
<evidence type="ECO:0000256" key="6">
    <source>
        <dbReference type="ARBA" id="ARBA00023065"/>
    </source>
</evidence>
<dbReference type="SUPFAM" id="SSF56925">
    <property type="entry name" value="OMPA-like"/>
    <property type="match status" value="1"/>
</dbReference>
<comment type="subcellular location">
    <subcellularLocation>
        <location evidence="1">Cell outer membrane</location>
        <topology evidence="1">Multi-pass membrane protein</topology>
    </subcellularLocation>
</comment>
<gene>
    <name evidence="14" type="ORF">EQP59_10365</name>
</gene>
<dbReference type="GO" id="GO:0007155">
    <property type="term" value="P:cell adhesion"/>
    <property type="evidence" value="ECO:0007669"/>
    <property type="project" value="InterPro"/>
</dbReference>
<dbReference type="GO" id="GO:0005509">
    <property type="term" value="F:calcium ion binding"/>
    <property type="evidence" value="ECO:0007669"/>
    <property type="project" value="InterPro"/>
</dbReference>
<dbReference type="InterPro" id="IPR011250">
    <property type="entry name" value="OMP/PagP_B-barrel"/>
</dbReference>
<dbReference type="GO" id="GO:0046930">
    <property type="term" value="C:pore complex"/>
    <property type="evidence" value="ECO:0007669"/>
    <property type="project" value="UniProtKB-KW"/>
</dbReference>
<evidence type="ECO:0000256" key="1">
    <source>
        <dbReference type="ARBA" id="ARBA00004571"/>
    </source>
</evidence>
<dbReference type="PROSITE" id="PS51123">
    <property type="entry name" value="OMPA_2"/>
    <property type="match status" value="1"/>
</dbReference>
<accession>A0A410JU36</accession>
<dbReference type="InterPro" id="IPR006665">
    <property type="entry name" value="OmpA-like"/>
</dbReference>
<dbReference type="RefSeq" id="WP_128502151.1">
    <property type="nucleotide sequence ID" value="NZ_CP035107.1"/>
</dbReference>
<dbReference type="Gene3D" id="3.30.1330.60">
    <property type="entry name" value="OmpA-like domain"/>
    <property type="match status" value="1"/>
</dbReference>
<evidence type="ECO:0000256" key="5">
    <source>
        <dbReference type="ARBA" id="ARBA00022729"/>
    </source>
</evidence>